<dbReference type="HOGENOM" id="CLU_1692662_0_0_9"/>
<dbReference type="RefSeq" id="WP_006716623.1">
    <property type="nucleotide sequence ID" value="NZ_CP007032.1"/>
</dbReference>
<accession>W0EAC9</accession>
<dbReference type="KEGG" id="dmt:DESME_12240"/>
<sequence length="155" mass="17119">MKSILYTELASDFLVEGLGLHIQDNSLPVGKVGRSDMELVSTLSELISFPEEIQVLYLGKAEPGPFRAGDVLMAGSDELLDRAFQALDVMEQRGVVVGLSNERDAHQVTLVKDGLYEMVINWKERKIPYLCLFLVEPVDSEGTAKLVGLIRKVLA</sequence>
<evidence type="ECO:0000313" key="1">
    <source>
        <dbReference type="EMBL" id="AHF07697.1"/>
    </source>
</evidence>
<dbReference type="Proteomes" id="UP000010847">
    <property type="component" value="Chromosome"/>
</dbReference>
<evidence type="ECO:0000313" key="2">
    <source>
        <dbReference type="Proteomes" id="UP000010847"/>
    </source>
</evidence>
<gene>
    <name evidence="1" type="ORF">DESME_12240</name>
</gene>
<keyword evidence="2" id="KW-1185">Reference proteome</keyword>
<dbReference type="eggNOG" id="ENOG5033YS6">
    <property type="taxonomic scope" value="Bacteria"/>
</dbReference>
<dbReference type="OrthoDB" id="1796521at2"/>
<proteinExistence type="predicted"/>
<dbReference type="STRING" id="871968.DESME_12240"/>
<dbReference type="AlphaFoldDB" id="W0EAC9"/>
<name>W0EAC9_9FIRM</name>
<protein>
    <submittedName>
        <fullName evidence="1">Uncharacterized protein</fullName>
    </submittedName>
</protein>
<reference evidence="1 2" key="1">
    <citation type="submission" date="2013-12" db="EMBL/GenBank/DDBJ databases">
        <authorList>
            <consortium name="DOE Joint Genome Institute"/>
            <person name="Smidt H."/>
            <person name="Huntemann M."/>
            <person name="Han J."/>
            <person name="Chen A."/>
            <person name="Kyrpides N."/>
            <person name="Mavromatis K."/>
            <person name="Markowitz V."/>
            <person name="Palaniappan K."/>
            <person name="Ivanova N."/>
            <person name="Schaumberg A."/>
            <person name="Pati A."/>
            <person name="Liolios K."/>
            <person name="Nordberg H.P."/>
            <person name="Cantor M.N."/>
            <person name="Hua S.X."/>
            <person name="Woyke T."/>
        </authorList>
    </citation>
    <scope>NUCLEOTIDE SEQUENCE [LARGE SCALE GENOMIC DNA]</scope>
    <source>
        <strain evidence="2">DSM 15288</strain>
    </source>
</reference>
<dbReference type="EMBL" id="CP007032">
    <property type="protein sequence ID" value="AHF07697.1"/>
    <property type="molecule type" value="Genomic_DNA"/>
</dbReference>
<organism evidence="1 2">
    <name type="scientific">Desulfitobacterium metallireducens DSM 15288</name>
    <dbReference type="NCBI Taxonomy" id="871968"/>
    <lineage>
        <taxon>Bacteria</taxon>
        <taxon>Bacillati</taxon>
        <taxon>Bacillota</taxon>
        <taxon>Clostridia</taxon>
        <taxon>Eubacteriales</taxon>
        <taxon>Desulfitobacteriaceae</taxon>
        <taxon>Desulfitobacterium</taxon>
    </lineage>
</organism>